<dbReference type="Pfam" id="PF02515">
    <property type="entry name" value="CoA_transf_3"/>
    <property type="match status" value="1"/>
</dbReference>
<name>A0A3G1KQ87_FORW1</name>
<dbReference type="InterPro" id="IPR044855">
    <property type="entry name" value="CoA-Trfase_III_dom3_sf"/>
</dbReference>
<dbReference type="RefSeq" id="WP_148133800.1">
    <property type="nucleotide sequence ID" value="NZ_CP017634.1"/>
</dbReference>
<dbReference type="EMBL" id="CP017634">
    <property type="protein sequence ID" value="ATW24597.1"/>
    <property type="molecule type" value="Genomic_DNA"/>
</dbReference>
<dbReference type="InterPro" id="IPR003673">
    <property type="entry name" value="CoA-Trfase_fam_III"/>
</dbReference>
<dbReference type="Proteomes" id="UP000323521">
    <property type="component" value="Chromosome"/>
</dbReference>
<dbReference type="Gene3D" id="3.40.50.10540">
    <property type="entry name" value="Crotonobetainyl-coa:carnitine coa-transferase, domain 1"/>
    <property type="match status" value="1"/>
</dbReference>
<dbReference type="KEGG" id="fwa:DCMF_07190"/>
<keyword evidence="3" id="KW-1185">Reference proteome</keyword>
<dbReference type="AlphaFoldDB" id="A0A3G1KQ87"/>
<dbReference type="Gene3D" id="3.30.1540.10">
    <property type="entry name" value="formyl-coa transferase, domain 3"/>
    <property type="match status" value="1"/>
</dbReference>
<dbReference type="InterPro" id="IPR050483">
    <property type="entry name" value="CoA-transferase_III_domain"/>
</dbReference>
<evidence type="ECO:0000313" key="2">
    <source>
        <dbReference type="EMBL" id="ATW24597.1"/>
    </source>
</evidence>
<dbReference type="GO" id="GO:0008410">
    <property type="term" value="F:CoA-transferase activity"/>
    <property type="evidence" value="ECO:0007669"/>
    <property type="project" value="TreeGrafter"/>
</dbReference>
<evidence type="ECO:0000313" key="3">
    <source>
        <dbReference type="Proteomes" id="UP000323521"/>
    </source>
</evidence>
<dbReference type="PANTHER" id="PTHR48207:SF3">
    <property type="entry name" value="SUCCINATE--HYDROXYMETHYLGLUTARATE COA-TRANSFERASE"/>
    <property type="match status" value="1"/>
</dbReference>
<dbReference type="OrthoDB" id="9797653at2"/>
<evidence type="ECO:0000256" key="1">
    <source>
        <dbReference type="ARBA" id="ARBA00022679"/>
    </source>
</evidence>
<evidence type="ECO:0008006" key="4">
    <source>
        <dbReference type="Google" id="ProtNLM"/>
    </source>
</evidence>
<gene>
    <name evidence="2" type="ORF">DCMF_07190</name>
</gene>
<accession>A0A3G1KQ87</accession>
<dbReference type="InterPro" id="IPR023606">
    <property type="entry name" value="CoA-Trfase_III_dom_1_sf"/>
</dbReference>
<proteinExistence type="predicted"/>
<organism evidence="2 3">
    <name type="scientific">Formimonas warabiya</name>
    <dbReference type="NCBI Taxonomy" id="1761012"/>
    <lineage>
        <taxon>Bacteria</taxon>
        <taxon>Bacillati</taxon>
        <taxon>Bacillota</taxon>
        <taxon>Clostridia</taxon>
        <taxon>Eubacteriales</taxon>
        <taxon>Peptococcaceae</taxon>
        <taxon>Candidatus Formimonas</taxon>
    </lineage>
</organism>
<protein>
    <recommendedName>
        <fullName evidence="4">CoA transferase</fullName>
    </recommendedName>
</protein>
<sequence>MNCLDGLKVIDITQFLSASYCTQILGDLGADVIKIERPGSGEVYRTYGPKFIKGESTSFLALNRNKRSLPLNMKEPAGQEVIRRLVKTADVLVENFRPGTLKKYGLDFESLQAVNPRLIYCSVSGFGQTGPYAPKGGFDLSAQAMSGVMYVTGEENGPPVKVGYPISDIGGGLYAGLGILAALASREKTGKGQLVDTSLFEAGVAWGMMAGLNYFADGSIQGRMGSASPQNAPYQAFTVKDGAFTMGTGNDMLWEKFCILFDMTYLMEDKRYQDNASRVKNQRALAAEIEKVLKDLTVEECLEKLDSAGIPCGPIHSIDQVMKDPHVLARGMIWDIEHPVAGKIPTIGFPVFFSHTPCRRRDYPPLLGEHTREILQAAQYSPEEIDGLIAAGITSVRKEHK</sequence>
<dbReference type="PANTHER" id="PTHR48207">
    <property type="entry name" value="SUCCINATE--HYDROXYMETHYLGLUTARATE COA-TRANSFERASE"/>
    <property type="match status" value="1"/>
</dbReference>
<keyword evidence="1" id="KW-0808">Transferase</keyword>
<dbReference type="SUPFAM" id="SSF89796">
    <property type="entry name" value="CoA-transferase family III (CaiB/BaiF)"/>
    <property type="match status" value="1"/>
</dbReference>
<reference evidence="2 3" key="1">
    <citation type="submission" date="2016-10" db="EMBL/GenBank/DDBJ databases">
        <title>Complete Genome Sequence of Peptococcaceae strain DCMF.</title>
        <authorList>
            <person name="Edwards R.J."/>
            <person name="Holland S.I."/>
            <person name="Deshpande N.P."/>
            <person name="Wong Y.K."/>
            <person name="Ertan H."/>
            <person name="Manefield M."/>
            <person name="Russell T.L."/>
            <person name="Lee M.J."/>
        </authorList>
    </citation>
    <scope>NUCLEOTIDE SEQUENCE [LARGE SCALE GENOMIC DNA]</scope>
    <source>
        <strain evidence="2 3">DCMF</strain>
    </source>
</reference>